<comment type="caution">
    <text evidence="2">The sequence shown here is derived from an EMBL/GenBank/DDBJ whole genome shotgun (WGS) entry which is preliminary data.</text>
</comment>
<keyword evidence="3" id="KW-1185">Reference proteome</keyword>
<feature type="region of interest" description="Disordered" evidence="1">
    <location>
        <begin position="78"/>
        <end position="132"/>
    </location>
</feature>
<dbReference type="AlphaFoldDB" id="A0AAD7G0X9"/>
<evidence type="ECO:0000313" key="2">
    <source>
        <dbReference type="EMBL" id="KAJ7648490.1"/>
    </source>
</evidence>
<protein>
    <submittedName>
        <fullName evidence="2">Uncharacterized protein</fullName>
    </submittedName>
</protein>
<feature type="compositionally biased region" description="Polar residues" evidence="1">
    <location>
        <begin position="253"/>
        <end position="262"/>
    </location>
</feature>
<sequence>MPKASPSTRSRRPGPLQDLPLDLFLPPNPNLPQRPNKRVHSPGGPSLFSPTKRRILAEEGILPASLKSLPRFRVVPVFRDGSGDSPVRKLDLGLPKNSPASARAPPSAPTSAFEPHPTRLTRPGLSHTTSDAFIPFTPTSPLRRDDAQEMADYFSLPSNPTPSHLPRVQTPREIPPPVDPQSIHYPGFHVFQDAYLVTGPVLDLDMDSPLSSQKDALKENVPLRRKPRKSVTAPVSSDLKARLASPDMRVAKANSTPCTPGRSSLALERSNSTTPTARRPEVVLTRDTRLTPKLQDAERRELRRRLAEEVDDIPSDDEDL</sequence>
<evidence type="ECO:0000256" key="1">
    <source>
        <dbReference type="SAM" id="MobiDB-lite"/>
    </source>
</evidence>
<name>A0AAD7G0X9_MYCRO</name>
<feature type="compositionally biased region" description="Low complexity" evidence="1">
    <location>
        <begin position="98"/>
        <end position="112"/>
    </location>
</feature>
<feature type="compositionally biased region" description="Basic and acidic residues" evidence="1">
    <location>
        <begin position="278"/>
        <end position="296"/>
    </location>
</feature>
<evidence type="ECO:0000313" key="3">
    <source>
        <dbReference type="Proteomes" id="UP001221757"/>
    </source>
</evidence>
<dbReference type="EMBL" id="JARKIE010000378">
    <property type="protein sequence ID" value="KAJ7648490.1"/>
    <property type="molecule type" value="Genomic_DNA"/>
</dbReference>
<organism evidence="2 3">
    <name type="scientific">Mycena rosella</name>
    <name type="common">Pink bonnet</name>
    <name type="synonym">Agaricus rosellus</name>
    <dbReference type="NCBI Taxonomy" id="1033263"/>
    <lineage>
        <taxon>Eukaryota</taxon>
        <taxon>Fungi</taxon>
        <taxon>Dikarya</taxon>
        <taxon>Basidiomycota</taxon>
        <taxon>Agaricomycotina</taxon>
        <taxon>Agaricomycetes</taxon>
        <taxon>Agaricomycetidae</taxon>
        <taxon>Agaricales</taxon>
        <taxon>Marasmiineae</taxon>
        <taxon>Mycenaceae</taxon>
        <taxon>Mycena</taxon>
    </lineage>
</organism>
<feature type="region of interest" description="Disordered" evidence="1">
    <location>
        <begin position="215"/>
        <end position="296"/>
    </location>
</feature>
<gene>
    <name evidence="2" type="ORF">B0H17DRAFT_1103052</name>
</gene>
<proteinExistence type="predicted"/>
<accession>A0AAD7G0X9</accession>
<feature type="compositionally biased region" description="Low complexity" evidence="1">
    <location>
        <begin position="13"/>
        <end position="25"/>
    </location>
</feature>
<reference evidence="2" key="1">
    <citation type="submission" date="2023-03" db="EMBL/GenBank/DDBJ databases">
        <title>Massive genome expansion in bonnet fungi (Mycena s.s.) driven by repeated elements and novel gene families across ecological guilds.</title>
        <authorList>
            <consortium name="Lawrence Berkeley National Laboratory"/>
            <person name="Harder C.B."/>
            <person name="Miyauchi S."/>
            <person name="Viragh M."/>
            <person name="Kuo A."/>
            <person name="Thoen E."/>
            <person name="Andreopoulos B."/>
            <person name="Lu D."/>
            <person name="Skrede I."/>
            <person name="Drula E."/>
            <person name="Henrissat B."/>
            <person name="Morin E."/>
            <person name="Kohler A."/>
            <person name="Barry K."/>
            <person name="LaButti K."/>
            <person name="Morin E."/>
            <person name="Salamov A."/>
            <person name="Lipzen A."/>
            <person name="Mereny Z."/>
            <person name="Hegedus B."/>
            <person name="Baldrian P."/>
            <person name="Stursova M."/>
            <person name="Weitz H."/>
            <person name="Taylor A."/>
            <person name="Grigoriev I.V."/>
            <person name="Nagy L.G."/>
            <person name="Martin F."/>
            <person name="Kauserud H."/>
        </authorList>
    </citation>
    <scope>NUCLEOTIDE SEQUENCE</scope>
    <source>
        <strain evidence="2">CBHHK067</strain>
    </source>
</reference>
<dbReference type="Proteomes" id="UP001221757">
    <property type="component" value="Unassembled WGS sequence"/>
</dbReference>
<feature type="region of interest" description="Disordered" evidence="1">
    <location>
        <begin position="1"/>
        <end position="52"/>
    </location>
</feature>